<dbReference type="InterPro" id="IPR006407">
    <property type="entry name" value="GlgB"/>
</dbReference>
<dbReference type="InterPro" id="IPR037439">
    <property type="entry name" value="Branching_enzy"/>
</dbReference>
<dbReference type="GO" id="GO:0004553">
    <property type="term" value="F:hydrolase activity, hydrolyzing O-glycosyl compounds"/>
    <property type="evidence" value="ECO:0007669"/>
    <property type="project" value="InterPro"/>
</dbReference>
<feature type="active site" description="Nucleophile" evidence="10 11">
    <location>
        <position position="310"/>
    </location>
</feature>
<dbReference type="CDD" id="cd02855">
    <property type="entry name" value="E_set_GBE_prok_N"/>
    <property type="match status" value="1"/>
</dbReference>
<feature type="compositionally biased region" description="Low complexity" evidence="12">
    <location>
        <begin position="653"/>
        <end position="664"/>
    </location>
</feature>
<evidence type="ECO:0000256" key="6">
    <source>
        <dbReference type="ARBA" id="ARBA00022676"/>
    </source>
</evidence>
<dbReference type="InterPro" id="IPR006047">
    <property type="entry name" value="GH13_cat_dom"/>
</dbReference>
<dbReference type="Gene3D" id="3.20.20.80">
    <property type="entry name" value="Glycosidases"/>
    <property type="match status" value="1"/>
</dbReference>
<dbReference type="EMBL" id="VYKK01000005">
    <property type="protein sequence ID" value="KAA9006541.1"/>
    <property type="molecule type" value="Genomic_DNA"/>
</dbReference>
<gene>
    <name evidence="10 14" type="primary">glgB</name>
    <name evidence="14" type="ORF">F4V43_06255</name>
</gene>
<dbReference type="Gene3D" id="2.60.40.1180">
    <property type="entry name" value="Golgi alpha-mannosidase II"/>
    <property type="match status" value="1"/>
</dbReference>
<sequence length="677" mass="77251">MKTNGSPTSEDVYLFHEGTHYRSYRFMGAHPAVEDGVAGFRFTVWAPHALYVGLACDRNGWDGSREEDSLYKIPDSGIWSRFFPGIEEGTIYKYRMVGQDGSSFLKADPYAFSAEVRPATASVVRRIDGYRWGDSAWRRRNASPYAKPVNIYEMHLGTWRQKENGDLYSYTELAEMLVPYLLEMGYNYVEFMPLAEHPYDLSWGYQGTGYYTPTSRYGEPRELMRLIDSLHQNGIGVILDWVPAHFARDAHGLRLFDGSPVFEYADHLKADKPGWGTLSFDFGKPEVQSFLISNALYWYEMFHIDGMRVDAVTSMLRLDFEKGEHQYRRNQHGGLENLEAIAFIQKLNSVVFGEYPNALMMAEESSAWPGVTAPSHDGGLGFNYKWNMGWMNDTLSYIEKDFGARPHHHNLLTFPIVYAYSENYTLPLSHDEVVHGKRSLLNKMPGSYEEKFAGLRLLKAYQLTSPGKKLIFMGAEFGQFIEWKDQDQLDWLLLDYETHRQALAYTAALNRFYLGEKALWEQDHTWEGYQWINAEDRGQSVISFIRRGRRPSDELVVVINFQPRHYEKYRIGVPKSGVYEEVFGSDWAEFGGSGLRNEPIKTEKTACNEQLQSLELMLPPLSVVILKKSARRGKGAAVKKTAADSATEQTLPAGGETTAAAASEQPKRRTRKAATQK</sequence>
<dbReference type="FunFam" id="3.20.20.80:FF:000003">
    <property type="entry name" value="1,4-alpha-glucan branching enzyme GlgB"/>
    <property type="match status" value="1"/>
</dbReference>
<protein>
    <recommendedName>
        <fullName evidence="10">1,4-alpha-glucan branching enzyme GlgB</fullName>
        <ecNumber evidence="10">2.4.1.18</ecNumber>
    </recommendedName>
    <alternativeName>
        <fullName evidence="10">1,4-alpha-D-glucan:1,4-alpha-D-glucan 6-glucosyl-transferase</fullName>
    </alternativeName>
    <alternativeName>
        <fullName evidence="10">Alpha-(1-&gt;4)-glucan branching enzyme</fullName>
    </alternativeName>
    <alternativeName>
        <fullName evidence="10">Glycogen branching enzyme</fullName>
        <shortName evidence="10">BE</shortName>
    </alternativeName>
</protein>
<dbReference type="FunFam" id="2.60.40.1180:FF:000002">
    <property type="entry name" value="1,4-alpha-glucan branching enzyme GlgB"/>
    <property type="match status" value="1"/>
</dbReference>
<dbReference type="OrthoDB" id="9800174at2"/>
<evidence type="ECO:0000313" key="14">
    <source>
        <dbReference type="EMBL" id="KAA9006541.1"/>
    </source>
</evidence>
<evidence type="ECO:0000256" key="8">
    <source>
        <dbReference type="ARBA" id="ARBA00023056"/>
    </source>
</evidence>
<dbReference type="InterPro" id="IPR006048">
    <property type="entry name" value="A-amylase/branching_C"/>
</dbReference>
<comment type="subunit">
    <text evidence="10">Monomer.</text>
</comment>
<reference evidence="14 15" key="1">
    <citation type="submission" date="2019-09" db="EMBL/GenBank/DDBJ databases">
        <title>Bacillus ochoae sp. nov., Paenibacillus whitsoniae sp. nov., Paenibacillus spiritus sp. nov. Isolated from the Mars Exploration Rover during spacecraft assembly.</title>
        <authorList>
            <person name="Seuylemezian A."/>
            <person name="Vaishampayan P."/>
        </authorList>
    </citation>
    <scope>NUCLEOTIDE SEQUENCE [LARGE SCALE GENOMIC DNA]</scope>
    <source>
        <strain evidence="14 15">MER_111</strain>
    </source>
</reference>
<evidence type="ECO:0000256" key="4">
    <source>
        <dbReference type="ARBA" id="ARBA00009000"/>
    </source>
</evidence>
<dbReference type="PANTHER" id="PTHR43651:SF3">
    <property type="entry name" value="1,4-ALPHA-GLUCAN-BRANCHING ENZYME"/>
    <property type="match status" value="1"/>
</dbReference>
<dbReference type="InterPro" id="IPR013780">
    <property type="entry name" value="Glyco_hydro_b"/>
</dbReference>
<dbReference type="PIRSF" id="PIRSF000463">
    <property type="entry name" value="GlgB"/>
    <property type="match status" value="1"/>
</dbReference>
<dbReference type="NCBIfam" id="NF003811">
    <property type="entry name" value="PRK05402.1"/>
    <property type="match status" value="1"/>
</dbReference>
<proteinExistence type="inferred from homology"/>
<keyword evidence="15" id="KW-1185">Reference proteome</keyword>
<dbReference type="AlphaFoldDB" id="A0A5J5GEN1"/>
<feature type="domain" description="Glycosyl hydrolase family 13 catalytic" evidence="13">
    <location>
        <begin position="150"/>
        <end position="507"/>
    </location>
</feature>
<dbReference type="SUPFAM" id="SSF51011">
    <property type="entry name" value="Glycosyl hydrolase domain"/>
    <property type="match status" value="1"/>
</dbReference>
<evidence type="ECO:0000256" key="2">
    <source>
        <dbReference type="ARBA" id="ARBA00002953"/>
    </source>
</evidence>
<dbReference type="Pfam" id="PF02806">
    <property type="entry name" value="Alpha-amylase_C"/>
    <property type="match status" value="1"/>
</dbReference>
<dbReference type="GO" id="GO:0043169">
    <property type="term" value="F:cation binding"/>
    <property type="evidence" value="ECO:0007669"/>
    <property type="project" value="InterPro"/>
</dbReference>
<comment type="catalytic activity">
    <reaction evidence="1 10">
        <text>Transfers a segment of a (1-&gt;4)-alpha-D-glucan chain to a primary hydroxy group in a similar glucan chain.</text>
        <dbReference type="EC" id="2.4.1.18"/>
    </reaction>
</comment>
<evidence type="ECO:0000256" key="7">
    <source>
        <dbReference type="ARBA" id="ARBA00022679"/>
    </source>
</evidence>
<keyword evidence="8 10" id="KW-0320">Glycogen biosynthesis</keyword>
<dbReference type="PANTHER" id="PTHR43651">
    <property type="entry name" value="1,4-ALPHA-GLUCAN-BRANCHING ENZYME"/>
    <property type="match status" value="1"/>
</dbReference>
<evidence type="ECO:0000256" key="1">
    <source>
        <dbReference type="ARBA" id="ARBA00000826"/>
    </source>
</evidence>
<dbReference type="Gene3D" id="2.60.40.10">
    <property type="entry name" value="Immunoglobulins"/>
    <property type="match status" value="1"/>
</dbReference>
<keyword evidence="5 10" id="KW-0321">Glycogen metabolism</keyword>
<keyword evidence="7 10" id="KW-0808">Transferase</keyword>
<evidence type="ECO:0000256" key="5">
    <source>
        <dbReference type="ARBA" id="ARBA00022600"/>
    </source>
</evidence>
<accession>A0A5J5GEN1</accession>
<evidence type="ECO:0000259" key="13">
    <source>
        <dbReference type="SMART" id="SM00642"/>
    </source>
</evidence>
<evidence type="ECO:0000256" key="12">
    <source>
        <dbReference type="SAM" id="MobiDB-lite"/>
    </source>
</evidence>
<dbReference type="UniPathway" id="UPA00164"/>
<dbReference type="Pfam" id="PF00128">
    <property type="entry name" value="Alpha-amylase"/>
    <property type="match status" value="1"/>
</dbReference>
<dbReference type="Pfam" id="PF02922">
    <property type="entry name" value="CBM_48"/>
    <property type="match status" value="1"/>
</dbReference>
<organism evidence="14 15">
    <name type="scientific">Paenibacillus spiritus</name>
    <dbReference type="NCBI Taxonomy" id="2496557"/>
    <lineage>
        <taxon>Bacteria</taxon>
        <taxon>Bacillati</taxon>
        <taxon>Bacillota</taxon>
        <taxon>Bacilli</taxon>
        <taxon>Bacillales</taxon>
        <taxon>Paenibacillaceae</taxon>
        <taxon>Paenibacillus</taxon>
    </lineage>
</organism>
<name>A0A5J5GEN1_9BACL</name>
<dbReference type="SMART" id="SM00642">
    <property type="entry name" value="Aamy"/>
    <property type="match status" value="1"/>
</dbReference>
<dbReference type="NCBIfam" id="TIGR01515">
    <property type="entry name" value="branching_enzym"/>
    <property type="match status" value="1"/>
</dbReference>
<feature type="compositionally biased region" description="Basic residues" evidence="12">
    <location>
        <begin position="668"/>
        <end position="677"/>
    </location>
</feature>
<comment type="function">
    <text evidence="2 10">Catalyzes the formation of the alpha-1,6-glucosidic linkages in glycogen by scission of a 1,4-alpha-linked oligosaccharide from growing alpha-1,4-glucan chains and the subsequent attachment of the oligosaccharide to the alpha-1,6 position.</text>
</comment>
<dbReference type="InterPro" id="IPR004193">
    <property type="entry name" value="Glyco_hydro_13_N"/>
</dbReference>
<comment type="similarity">
    <text evidence="4 10">Belongs to the glycosyl hydrolase 13 family. GlgB subfamily.</text>
</comment>
<comment type="pathway">
    <text evidence="3 10">Glycan biosynthesis; glycogen biosynthesis.</text>
</comment>
<keyword evidence="6 10" id="KW-0328">Glycosyltransferase</keyword>
<dbReference type="NCBIfam" id="NF008967">
    <property type="entry name" value="PRK12313.1"/>
    <property type="match status" value="1"/>
</dbReference>
<feature type="region of interest" description="Disordered" evidence="12">
    <location>
        <begin position="632"/>
        <end position="677"/>
    </location>
</feature>
<dbReference type="GO" id="GO:0005978">
    <property type="term" value="P:glycogen biosynthetic process"/>
    <property type="evidence" value="ECO:0007669"/>
    <property type="project" value="UniProtKB-UniRule"/>
</dbReference>
<evidence type="ECO:0000256" key="9">
    <source>
        <dbReference type="ARBA" id="ARBA00023277"/>
    </source>
</evidence>
<feature type="active site" description="Proton donor" evidence="10 11">
    <location>
        <position position="363"/>
    </location>
</feature>
<dbReference type="GO" id="GO:0005829">
    <property type="term" value="C:cytosol"/>
    <property type="evidence" value="ECO:0007669"/>
    <property type="project" value="TreeGrafter"/>
</dbReference>
<evidence type="ECO:0000256" key="11">
    <source>
        <dbReference type="PIRSR" id="PIRSR000463-1"/>
    </source>
</evidence>
<evidence type="ECO:0000313" key="15">
    <source>
        <dbReference type="Proteomes" id="UP000367750"/>
    </source>
</evidence>
<dbReference type="GO" id="GO:0003844">
    <property type="term" value="F:1,4-alpha-glucan branching enzyme activity"/>
    <property type="evidence" value="ECO:0007669"/>
    <property type="project" value="UniProtKB-UniRule"/>
</dbReference>
<dbReference type="HAMAP" id="MF_00685">
    <property type="entry name" value="GlgB"/>
    <property type="match status" value="1"/>
</dbReference>
<evidence type="ECO:0000256" key="10">
    <source>
        <dbReference type="HAMAP-Rule" id="MF_00685"/>
    </source>
</evidence>
<dbReference type="RefSeq" id="WP_150457371.1">
    <property type="nucleotide sequence ID" value="NZ_VYKK01000005.1"/>
</dbReference>
<comment type="caution">
    <text evidence="14">The sequence shown here is derived from an EMBL/GenBank/DDBJ whole genome shotgun (WGS) entry which is preliminary data.</text>
</comment>
<dbReference type="EC" id="2.4.1.18" evidence="10"/>
<dbReference type="CDD" id="cd11322">
    <property type="entry name" value="AmyAc_Glg_BE"/>
    <property type="match status" value="1"/>
</dbReference>
<evidence type="ECO:0000256" key="3">
    <source>
        <dbReference type="ARBA" id="ARBA00004964"/>
    </source>
</evidence>
<keyword evidence="9 10" id="KW-0119">Carbohydrate metabolism</keyword>
<dbReference type="Proteomes" id="UP000367750">
    <property type="component" value="Unassembled WGS sequence"/>
</dbReference>
<dbReference type="InterPro" id="IPR044143">
    <property type="entry name" value="GlgB_N_E_set_prok"/>
</dbReference>
<dbReference type="InterPro" id="IPR013783">
    <property type="entry name" value="Ig-like_fold"/>
</dbReference>
<dbReference type="SUPFAM" id="SSF51445">
    <property type="entry name" value="(Trans)glycosidases"/>
    <property type="match status" value="1"/>
</dbReference>
<dbReference type="InterPro" id="IPR017853">
    <property type="entry name" value="GH"/>
</dbReference>